<protein>
    <submittedName>
        <fullName evidence="2">Uncharacterized protein</fullName>
    </submittedName>
</protein>
<reference evidence="2" key="1">
    <citation type="submission" date="2022-08" db="EMBL/GenBank/DDBJ databases">
        <title>A Global Phylogenomic Analysis of the Shiitake Genus Lentinula.</title>
        <authorList>
            <consortium name="DOE Joint Genome Institute"/>
            <person name="Sierra-Patev S."/>
            <person name="Min B."/>
            <person name="Naranjo-Ortiz M."/>
            <person name="Looney B."/>
            <person name="Konkel Z."/>
            <person name="Slot J.C."/>
            <person name="Sakamoto Y."/>
            <person name="Steenwyk J.L."/>
            <person name="Rokas A."/>
            <person name="Carro J."/>
            <person name="Camarero S."/>
            <person name="Ferreira P."/>
            <person name="Molpeceres G."/>
            <person name="Ruiz-Duenas F.J."/>
            <person name="Serrano A."/>
            <person name="Henrissat B."/>
            <person name="Drula E."/>
            <person name="Hughes K.W."/>
            <person name="Mata J.L."/>
            <person name="Ishikawa N.K."/>
            <person name="Vargas-Isla R."/>
            <person name="Ushijima S."/>
            <person name="Smith C.A."/>
            <person name="Ahrendt S."/>
            <person name="Andreopoulos W."/>
            <person name="He G."/>
            <person name="Labutti K."/>
            <person name="Lipzen A."/>
            <person name="Ng V."/>
            <person name="Riley R."/>
            <person name="Sandor L."/>
            <person name="Barry K."/>
            <person name="Martinez A.T."/>
            <person name="Xiao Y."/>
            <person name="Gibbons J.G."/>
            <person name="Terashima K."/>
            <person name="Grigoriev I.V."/>
            <person name="Hibbett D.S."/>
        </authorList>
    </citation>
    <scope>NUCLEOTIDE SEQUENCE</scope>
    <source>
        <strain evidence="2">JLM2183</strain>
    </source>
</reference>
<dbReference type="EMBL" id="JAOTPV010000003">
    <property type="protein sequence ID" value="KAJ4486124.1"/>
    <property type="molecule type" value="Genomic_DNA"/>
</dbReference>
<accession>A0A9W9DUQ9</accession>
<keyword evidence="3" id="KW-1185">Reference proteome</keyword>
<proteinExistence type="predicted"/>
<dbReference type="AlphaFoldDB" id="A0A9W9DUQ9"/>
<feature type="compositionally biased region" description="Low complexity" evidence="1">
    <location>
        <begin position="67"/>
        <end position="78"/>
    </location>
</feature>
<feature type="region of interest" description="Disordered" evidence="1">
    <location>
        <begin position="45"/>
        <end position="89"/>
    </location>
</feature>
<dbReference type="Proteomes" id="UP001150266">
    <property type="component" value="Unassembled WGS sequence"/>
</dbReference>
<sequence>MVHQCINAQPRTVLGASGEVVHLHADDVALYQTLTRYTQELTEFLKNHSKRKQPSTRTPAGQGANQSAESSVSAAPVVHQYDKDEDMGF</sequence>
<organism evidence="2 3">
    <name type="scientific">Lentinula aciculospora</name>
    <dbReference type="NCBI Taxonomy" id="153920"/>
    <lineage>
        <taxon>Eukaryota</taxon>
        <taxon>Fungi</taxon>
        <taxon>Dikarya</taxon>
        <taxon>Basidiomycota</taxon>
        <taxon>Agaricomycotina</taxon>
        <taxon>Agaricomycetes</taxon>
        <taxon>Agaricomycetidae</taxon>
        <taxon>Agaricales</taxon>
        <taxon>Marasmiineae</taxon>
        <taxon>Omphalotaceae</taxon>
        <taxon>Lentinula</taxon>
    </lineage>
</organism>
<evidence type="ECO:0000313" key="2">
    <source>
        <dbReference type="EMBL" id="KAJ4486124.1"/>
    </source>
</evidence>
<name>A0A9W9DUQ9_9AGAR</name>
<evidence type="ECO:0000313" key="3">
    <source>
        <dbReference type="Proteomes" id="UP001150266"/>
    </source>
</evidence>
<evidence type="ECO:0000256" key="1">
    <source>
        <dbReference type="SAM" id="MobiDB-lite"/>
    </source>
</evidence>
<comment type="caution">
    <text evidence="2">The sequence shown here is derived from an EMBL/GenBank/DDBJ whole genome shotgun (WGS) entry which is preliminary data.</text>
</comment>
<gene>
    <name evidence="2" type="ORF">J3R30DRAFT_3731187</name>
</gene>
<feature type="compositionally biased region" description="Polar residues" evidence="1">
    <location>
        <begin position="55"/>
        <end position="66"/>
    </location>
</feature>